<dbReference type="InterPro" id="IPR036361">
    <property type="entry name" value="SAP_dom_sf"/>
</dbReference>
<feature type="region of interest" description="Disordered" evidence="1">
    <location>
        <begin position="43"/>
        <end position="112"/>
    </location>
</feature>
<dbReference type="PANTHER" id="PTHR47031">
    <property type="entry name" value="SAP DNA-BINDING DOMAIN-CONTAINING PROTEIN"/>
    <property type="match status" value="1"/>
</dbReference>
<feature type="region of interest" description="Disordered" evidence="1">
    <location>
        <begin position="271"/>
        <end position="329"/>
    </location>
</feature>
<sequence>MSSPYVKLGNRTLDQWKVTELREELKKRKLTTKGLKEELVKRLDEAVRIEQDNSKDDAENDENDTNQTELPPEQEKPETVVPGGGKDFTDVGISMDEKADSKPEHEMDDHRSLFEGKVDVSLEQGAKAAELEGGNDIEAAALETTVISEKVETVTVVSNENLQSDGSTEDASAEPSDPETHFPVTNESSTPLGSSGGPGLEDSGTQCETLNSSVQMEKDDPNYPDLDSGVQPLKHQVLEVDTDLGFQVKSESVTTESVSITEQVERKVDVITDNVPLEPSNSVPDGGESHPMDVEEPLDKKDVKEPLEKKDVEGPLKENVTVETTGADNEEMVDSLKNIDVEDMANEKLNLDRSSGDDSMEEDIVENKIDENVERSGKPSQKEEDNVDVVSPDKPVKTRLDKAENEAVSPVGSLKRKFLDIPEKAPVGDNDPVKKARKWNAEGLKAPGPQSSNRVISTTPKGLSEPAFKPSSGTDPAVKEEAPSERIVPPSSRAPTNSLRIDNFLRPFTLKQVQELLGKTGHVTGFWMDHIKTHCYVSFSSVEEAVGTRNAVYNLQWPPNGGRLLAADFVDPQEVKTRVEAPATTVPPQNNVPPQPSPRQQPPRNHLLPPPPPPQLPLANPPTLSRDNRLHRETLPPREHPIPARERLNNLPPPPPPPPLVEKAEPPIVTLDDLFRKTKATPRIYYLPLSDEEVAAKTKEQGKNVVN</sequence>
<dbReference type="Gene3D" id="1.10.720.30">
    <property type="entry name" value="SAP domain"/>
    <property type="match status" value="1"/>
</dbReference>
<evidence type="ECO:0000313" key="4">
    <source>
        <dbReference type="Proteomes" id="UP000325081"/>
    </source>
</evidence>
<reference evidence="4" key="1">
    <citation type="journal article" date="2019" name="Curr. Biol.">
        <title>Genome Sequence of Striga asiatica Provides Insight into the Evolution of Plant Parasitism.</title>
        <authorList>
            <person name="Yoshida S."/>
            <person name="Kim S."/>
            <person name="Wafula E.K."/>
            <person name="Tanskanen J."/>
            <person name="Kim Y.M."/>
            <person name="Honaas L."/>
            <person name="Yang Z."/>
            <person name="Spallek T."/>
            <person name="Conn C.E."/>
            <person name="Ichihashi Y."/>
            <person name="Cheong K."/>
            <person name="Cui S."/>
            <person name="Der J.P."/>
            <person name="Gundlach H."/>
            <person name="Jiao Y."/>
            <person name="Hori C."/>
            <person name="Ishida J.K."/>
            <person name="Kasahara H."/>
            <person name="Kiba T."/>
            <person name="Kim M.S."/>
            <person name="Koo N."/>
            <person name="Laohavisit A."/>
            <person name="Lee Y.H."/>
            <person name="Lumba S."/>
            <person name="McCourt P."/>
            <person name="Mortimer J.C."/>
            <person name="Mutuku J.M."/>
            <person name="Nomura T."/>
            <person name="Sasaki-Sekimoto Y."/>
            <person name="Seto Y."/>
            <person name="Wang Y."/>
            <person name="Wakatake T."/>
            <person name="Sakakibara H."/>
            <person name="Demura T."/>
            <person name="Yamaguchi S."/>
            <person name="Yoneyama K."/>
            <person name="Manabe R.I."/>
            <person name="Nelson D.C."/>
            <person name="Schulman A.H."/>
            <person name="Timko M.P."/>
            <person name="dePamphilis C.W."/>
            <person name="Choi D."/>
            <person name="Shirasu K."/>
        </authorList>
    </citation>
    <scope>NUCLEOTIDE SEQUENCE [LARGE SCALE GENOMIC DNA]</scope>
    <source>
        <strain evidence="4">cv. UVA1</strain>
    </source>
</reference>
<dbReference type="PROSITE" id="PS50800">
    <property type="entry name" value="SAP"/>
    <property type="match status" value="1"/>
</dbReference>
<feature type="region of interest" description="Disordered" evidence="1">
    <location>
        <begin position="441"/>
        <end position="498"/>
    </location>
</feature>
<dbReference type="SUPFAM" id="SSF68906">
    <property type="entry name" value="SAP domain"/>
    <property type="match status" value="1"/>
</dbReference>
<feature type="compositionally biased region" description="Basic and acidic residues" evidence="1">
    <location>
        <begin position="43"/>
        <end position="57"/>
    </location>
</feature>
<accession>A0A5A7QRV5</accession>
<dbReference type="AlphaFoldDB" id="A0A5A7QRV5"/>
<feature type="region of interest" description="Disordered" evidence="1">
    <location>
        <begin position="347"/>
        <end position="410"/>
    </location>
</feature>
<feature type="compositionally biased region" description="Polar residues" evidence="1">
    <location>
        <begin position="205"/>
        <end position="215"/>
    </location>
</feature>
<feature type="compositionally biased region" description="Polar residues" evidence="1">
    <location>
        <begin position="157"/>
        <end position="166"/>
    </location>
</feature>
<dbReference type="PANTHER" id="PTHR47031:SF3">
    <property type="entry name" value="SAP DOMAIN-CONTAINING PROTEIN"/>
    <property type="match status" value="1"/>
</dbReference>
<feature type="compositionally biased region" description="Pro residues" evidence="1">
    <location>
        <begin position="651"/>
        <end position="660"/>
    </location>
</feature>
<dbReference type="InterPro" id="IPR035979">
    <property type="entry name" value="RBD_domain_sf"/>
</dbReference>
<dbReference type="OrthoDB" id="5348404at2759"/>
<feature type="compositionally biased region" description="Polar residues" evidence="1">
    <location>
        <begin position="449"/>
        <end position="461"/>
    </location>
</feature>
<feature type="compositionally biased region" description="Basic and acidic residues" evidence="1">
    <location>
        <begin position="626"/>
        <end position="648"/>
    </location>
</feature>
<dbReference type="CDD" id="cd12432">
    <property type="entry name" value="RRM_ACINU"/>
    <property type="match status" value="1"/>
</dbReference>
<feature type="compositionally biased region" description="Basic and acidic residues" evidence="1">
    <location>
        <begin position="95"/>
        <end position="112"/>
    </location>
</feature>
<evidence type="ECO:0000259" key="2">
    <source>
        <dbReference type="PROSITE" id="PS50800"/>
    </source>
</evidence>
<dbReference type="SMART" id="SM00513">
    <property type="entry name" value="SAP"/>
    <property type="match status" value="1"/>
</dbReference>
<feature type="region of interest" description="Disordered" evidence="1">
    <location>
        <begin position="579"/>
        <end position="664"/>
    </location>
</feature>
<gene>
    <name evidence="3" type="ORF">STAS_24709</name>
</gene>
<keyword evidence="4" id="KW-1185">Reference proteome</keyword>
<dbReference type="SUPFAM" id="SSF54928">
    <property type="entry name" value="RNA-binding domain, RBD"/>
    <property type="match status" value="1"/>
</dbReference>
<dbReference type="InterPro" id="IPR034257">
    <property type="entry name" value="Acinus_RRM"/>
</dbReference>
<feature type="compositionally biased region" description="Pro residues" evidence="1">
    <location>
        <begin position="590"/>
        <end position="601"/>
    </location>
</feature>
<dbReference type="Proteomes" id="UP000325081">
    <property type="component" value="Unassembled WGS sequence"/>
</dbReference>
<feature type="compositionally biased region" description="Basic and acidic residues" evidence="1">
    <location>
        <begin position="394"/>
        <end position="405"/>
    </location>
</feature>
<dbReference type="GO" id="GO:0003676">
    <property type="term" value="F:nucleic acid binding"/>
    <property type="evidence" value="ECO:0007669"/>
    <property type="project" value="InterPro"/>
</dbReference>
<evidence type="ECO:0000313" key="3">
    <source>
        <dbReference type="EMBL" id="GER47598.1"/>
    </source>
</evidence>
<proteinExistence type="predicted"/>
<feature type="domain" description="SAP" evidence="2">
    <location>
        <begin position="13"/>
        <end position="47"/>
    </location>
</feature>
<dbReference type="Pfam" id="PF02037">
    <property type="entry name" value="SAP"/>
    <property type="match status" value="1"/>
</dbReference>
<organism evidence="3 4">
    <name type="scientific">Striga asiatica</name>
    <name type="common">Asiatic witchweed</name>
    <name type="synonym">Buchnera asiatica</name>
    <dbReference type="NCBI Taxonomy" id="4170"/>
    <lineage>
        <taxon>Eukaryota</taxon>
        <taxon>Viridiplantae</taxon>
        <taxon>Streptophyta</taxon>
        <taxon>Embryophyta</taxon>
        <taxon>Tracheophyta</taxon>
        <taxon>Spermatophyta</taxon>
        <taxon>Magnoliopsida</taxon>
        <taxon>eudicotyledons</taxon>
        <taxon>Gunneridae</taxon>
        <taxon>Pentapetalae</taxon>
        <taxon>asterids</taxon>
        <taxon>lamiids</taxon>
        <taxon>Lamiales</taxon>
        <taxon>Orobanchaceae</taxon>
        <taxon>Buchnereae</taxon>
        <taxon>Striga</taxon>
    </lineage>
</organism>
<evidence type="ECO:0000256" key="1">
    <source>
        <dbReference type="SAM" id="MobiDB-lite"/>
    </source>
</evidence>
<dbReference type="Pfam" id="PF16294">
    <property type="entry name" value="RSB_motif"/>
    <property type="match status" value="1"/>
</dbReference>
<feature type="compositionally biased region" description="Basic and acidic residues" evidence="1">
    <location>
        <begin position="365"/>
        <end position="384"/>
    </location>
</feature>
<feature type="compositionally biased region" description="Basic and acidic residues" evidence="1">
    <location>
        <begin position="287"/>
        <end position="316"/>
    </location>
</feature>
<dbReference type="InterPro" id="IPR032552">
    <property type="entry name" value="RSB_motif"/>
</dbReference>
<dbReference type="InterPro" id="IPR003034">
    <property type="entry name" value="SAP_dom"/>
</dbReference>
<feature type="compositionally biased region" description="Pro residues" evidence="1">
    <location>
        <begin position="608"/>
        <end position="620"/>
    </location>
</feature>
<dbReference type="EMBL" id="BKCP01007959">
    <property type="protein sequence ID" value="GER47598.1"/>
    <property type="molecule type" value="Genomic_DNA"/>
</dbReference>
<protein>
    <submittedName>
        <fullName evidence="3">SAP domain-containing family protein</fullName>
    </submittedName>
</protein>
<feature type="region of interest" description="Disordered" evidence="1">
    <location>
        <begin position="157"/>
        <end position="229"/>
    </location>
</feature>
<comment type="caution">
    <text evidence="3">The sequence shown here is derived from an EMBL/GenBank/DDBJ whole genome shotgun (WGS) entry which is preliminary data.</text>
</comment>
<name>A0A5A7QRV5_STRAF</name>
<feature type="compositionally biased region" description="Basic and acidic residues" evidence="1">
    <location>
        <begin position="347"/>
        <end position="356"/>
    </location>
</feature>